<sequence length="676" mass="75021">MADQDDPLVQALPPTTDYLTYLTLLEYQLTRSRLPTLHRLLQDETLTTNIGWDLVQLLLPMLPDSQDCLSDIARLGNPREVILSVSDALMKLQPEDDHDKSETASELPAVASTAQETQFEKTTSGDWNVNDQKKQSLPAHILQFNCLIAMLSVLHTRIRTKYPSRFVATSLQAALEAYTLMPTSETTLALLEFFREVSPTKRPAPPPRVPTESSVVRVSRVSAPDPEAETRSSATTNDEGALVKKLLQFGLVEVLKSYLLSLSSPMDPGMSWAVRLQEKLHPESRLPKRYSQTENYVTTKNLAERDMIVGMITALSRDLGLSDKLLVEIVSTPSAGHLPPLDFEEMPKNPEEIPIERHGALLLLAARAATLTLFSSVQEASPILIYPELAYIYSNFIGTFETPDAVSFGQPRILLDSLLALTILSIRKPIGNPADEKEFGDFVLSLTACTARQSYGTVRRIPATVVHSNPSPLSRFKIIRHILEDNKLQTLKDSAIGWLKDEILSAADQISSDPDNIFLDPHYFSVLFPLLFDSVDLRLNTTSDIVASWSRFTQILTPPIHSALSLYYILISSPALRDRLQLGKSYGYFRTRFLEPLRSVIRAFEADLTQNGGSGQLEAVVGESMCQIGMMRSVGVVSNVLGQVEDVVGDVFDGSELEGPSTEDVRIVEEIRDKTV</sequence>
<dbReference type="GO" id="GO:0005737">
    <property type="term" value="C:cytoplasm"/>
    <property type="evidence" value="ECO:0007669"/>
    <property type="project" value="TreeGrafter"/>
</dbReference>
<reference evidence="2 3" key="1">
    <citation type="submission" date="2019-06" db="EMBL/GenBank/DDBJ databases">
        <title>Wine fermentation using esterase from Monascus purpureus.</title>
        <authorList>
            <person name="Geng C."/>
            <person name="Zhang Y."/>
        </authorList>
    </citation>
    <scope>NUCLEOTIDE SEQUENCE [LARGE SCALE GENOMIC DNA]</scope>
    <source>
        <strain evidence="2">HQ1</strain>
    </source>
</reference>
<dbReference type="PANTHER" id="PTHR28020">
    <property type="entry name" value="YAP1-BINDING PROTEIN 1-RELATED"/>
    <property type="match status" value="1"/>
</dbReference>
<dbReference type="Proteomes" id="UP000319663">
    <property type="component" value="Unassembled WGS sequence"/>
</dbReference>
<protein>
    <recommendedName>
        <fullName evidence="4">YAP-binding/ALF4/Glomulin</fullName>
    </recommendedName>
</protein>
<organism evidence="2 3">
    <name type="scientific">Monascus purpureus</name>
    <name type="common">Red mold</name>
    <name type="synonym">Monascus anka</name>
    <dbReference type="NCBI Taxonomy" id="5098"/>
    <lineage>
        <taxon>Eukaryota</taxon>
        <taxon>Fungi</taxon>
        <taxon>Dikarya</taxon>
        <taxon>Ascomycota</taxon>
        <taxon>Pezizomycotina</taxon>
        <taxon>Eurotiomycetes</taxon>
        <taxon>Eurotiomycetidae</taxon>
        <taxon>Eurotiales</taxon>
        <taxon>Aspergillaceae</taxon>
        <taxon>Monascus</taxon>
    </lineage>
</organism>
<keyword evidence="3" id="KW-1185">Reference proteome</keyword>
<dbReference type="STRING" id="5098.A0A507QRA1"/>
<feature type="region of interest" description="Disordered" evidence="1">
    <location>
        <begin position="199"/>
        <end position="236"/>
    </location>
</feature>
<dbReference type="InterPro" id="IPR040347">
    <property type="entry name" value="YBP1/2"/>
</dbReference>
<accession>A0A507QRA1</accession>
<proteinExistence type="predicted"/>
<evidence type="ECO:0008006" key="4">
    <source>
        <dbReference type="Google" id="ProtNLM"/>
    </source>
</evidence>
<name>A0A507QRA1_MONPU</name>
<dbReference type="OrthoDB" id="5396786at2759"/>
<dbReference type="InterPro" id="IPR013877">
    <property type="entry name" value="YAP-bd/ALF4/Glomulin"/>
</dbReference>
<dbReference type="EMBL" id="VIFY01000149">
    <property type="protein sequence ID" value="TQB69507.1"/>
    <property type="molecule type" value="Genomic_DNA"/>
</dbReference>
<feature type="compositionally biased region" description="Low complexity" evidence="1">
    <location>
        <begin position="210"/>
        <end position="224"/>
    </location>
</feature>
<comment type="caution">
    <text evidence="2">The sequence shown here is derived from an EMBL/GenBank/DDBJ whole genome shotgun (WGS) entry which is preliminary data.</text>
</comment>
<dbReference type="GO" id="GO:0034599">
    <property type="term" value="P:cellular response to oxidative stress"/>
    <property type="evidence" value="ECO:0007669"/>
    <property type="project" value="InterPro"/>
</dbReference>
<dbReference type="AlphaFoldDB" id="A0A507QRA1"/>
<evidence type="ECO:0000256" key="1">
    <source>
        <dbReference type="SAM" id="MobiDB-lite"/>
    </source>
</evidence>
<evidence type="ECO:0000313" key="3">
    <source>
        <dbReference type="Proteomes" id="UP000319663"/>
    </source>
</evidence>
<dbReference type="PANTHER" id="PTHR28020:SF1">
    <property type="entry name" value="YAP1-BINDING PROTEIN 1-RELATED"/>
    <property type="match status" value="1"/>
</dbReference>
<dbReference type="Pfam" id="PF08568">
    <property type="entry name" value="Kinetochor_Ybp2"/>
    <property type="match status" value="1"/>
</dbReference>
<evidence type="ECO:0000313" key="2">
    <source>
        <dbReference type="EMBL" id="TQB69507.1"/>
    </source>
</evidence>
<gene>
    <name evidence="2" type="ORF">MPDQ_001718</name>
</gene>